<dbReference type="Pfam" id="PF00575">
    <property type="entry name" value="S1"/>
    <property type="match status" value="5"/>
</dbReference>
<dbReference type="InterPro" id="IPR012340">
    <property type="entry name" value="NA-bd_OB-fold"/>
</dbReference>
<comment type="function">
    <text evidence="4">Binds mRNA; thus facilitating recognition of the initiation point. It is needed to translate mRNA with a short Shine-Dalgarno (SD) purine-rich sequence.</text>
</comment>
<dbReference type="GO" id="GO:0003729">
    <property type="term" value="F:mRNA binding"/>
    <property type="evidence" value="ECO:0007669"/>
    <property type="project" value="TreeGrafter"/>
</dbReference>
<keyword evidence="3" id="KW-0687">Ribonucleoprotein</keyword>
<dbReference type="KEGG" id="hbl:XJ32_06600"/>
<dbReference type="InterPro" id="IPR050437">
    <property type="entry name" value="Ribos_protein_bS1-like"/>
</dbReference>
<evidence type="ECO:0000256" key="2">
    <source>
        <dbReference type="ARBA" id="ARBA00022980"/>
    </source>
</evidence>
<evidence type="ECO:0000256" key="4">
    <source>
        <dbReference type="ARBA" id="ARBA00025604"/>
    </source>
</evidence>
<evidence type="ECO:0000313" key="7">
    <source>
        <dbReference type="Proteomes" id="UP000188298"/>
    </source>
</evidence>
<dbReference type="AlphaFoldDB" id="A0A1Q2LH70"/>
<protein>
    <submittedName>
        <fullName evidence="6">30S ribosomal protein S1</fullName>
    </submittedName>
</protein>
<feature type="domain" description="S1 motif" evidence="5">
    <location>
        <begin position="203"/>
        <end position="271"/>
    </location>
</feature>
<dbReference type="SMART" id="SM00316">
    <property type="entry name" value="S1"/>
    <property type="match status" value="6"/>
</dbReference>
<organism evidence="6 7">
    <name type="scientific">Helicobacter bilis</name>
    <dbReference type="NCBI Taxonomy" id="37372"/>
    <lineage>
        <taxon>Bacteria</taxon>
        <taxon>Pseudomonadati</taxon>
        <taxon>Campylobacterota</taxon>
        <taxon>Epsilonproteobacteria</taxon>
        <taxon>Campylobacterales</taxon>
        <taxon>Helicobacteraceae</taxon>
        <taxon>Helicobacter</taxon>
    </lineage>
</organism>
<evidence type="ECO:0000256" key="3">
    <source>
        <dbReference type="ARBA" id="ARBA00023274"/>
    </source>
</evidence>
<dbReference type="SUPFAM" id="SSF50249">
    <property type="entry name" value="Nucleic acid-binding proteins"/>
    <property type="match status" value="6"/>
</dbReference>
<dbReference type="PANTHER" id="PTHR10724">
    <property type="entry name" value="30S RIBOSOMAL PROTEIN S1"/>
    <property type="match status" value="1"/>
</dbReference>
<evidence type="ECO:0000259" key="5">
    <source>
        <dbReference type="PROSITE" id="PS50126"/>
    </source>
</evidence>
<feature type="domain" description="S1 motif" evidence="5">
    <location>
        <begin position="460"/>
        <end position="526"/>
    </location>
</feature>
<dbReference type="Proteomes" id="UP000188298">
    <property type="component" value="Chromosome"/>
</dbReference>
<dbReference type="Gene3D" id="2.40.50.140">
    <property type="entry name" value="Nucleic acid-binding proteins"/>
    <property type="match status" value="6"/>
</dbReference>
<dbReference type="InterPro" id="IPR003029">
    <property type="entry name" value="S1_domain"/>
</dbReference>
<feature type="domain" description="S1 motif" evidence="5">
    <location>
        <begin position="375"/>
        <end position="443"/>
    </location>
</feature>
<feature type="domain" description="S1 motif" evidence="5">
    <location>
        <begin position="288"/>
        <end position="358"/>
    </location>
</feature>
<dbReference type="NCBIfam" id="NF004956">
    <property type="entry name" value="PRK06299.1-6"/>
    <property type="match status" value="1"/>
</dbReference>
<comment type="similarity">
    <text evidence="1">Belongs to the bacterial ribosomal protein bS1 family.</text>
</comment>
<dbReference type="GO" id="GO:0006412">
    <property type="term" value="P:translation"/>
    <property type="evidence" value="ECO:0007669"/>
    <property type="project" value="TreeGrafter"/>
</dbReference>
<proteinExistence type="inferred from homology"/>
<dbReference type="FunFam" id="2.40.50.140:FF:000103">
    <property type="entry name" value="protein RRP5 homolog"/>
    <property type="match status" value="1"/>
</dbReference>
<dbReference type="PANTHER" id="PTHR10724:SF7">
    <property type="entry name" value="SMALL RIBOSOMAL SUBUNIT PROTEIN BS1C"/>
    <property type="match status" value="1"/>
</dbReference>
<dbReference type="PROSITE" id="PS50126">
    <property type="entry name" value="S1"/>
    <property type="match status" value="5"/>
</dbReference>
<dbReference type="PRINTS" id="PR00681">
    <property type="entry name" value="RIBOSOMALS1"/>
</dbReference>
<reference evidence="6 7" key="1">
    <citation type="submission" date="2017-02" db="EMBL/GenBank/DDBJ databases">
        <title>Whole genome sequencing of Helicobacter bilis strain AAQJH.</title>
        <authorList>
            <person name="Conlan S."/>
            <person name="Thomas P.J."/>
            <person name="Mullikin J."/>
            <person name="Palmore T.N."/>
            <person name="Frank K.M."/>
            <person name="Segre J.A."/>
        </authorList>
    </citation>
    <scope>NUCLEOTIDE SEQUENCE [LARGE SCALE GENOMIC DNA]</scope>
    <source>
        <strain evidence="6 7">AAQJH</strain>
    </source>
</reference>
<keyword evidence="2 6" id="KW-0689">Ribosomal protein</keyword>
<sequence length="562" mass="63520">MKISPEKIDEMFPNEGEDFATMLSRSEQSEDNVLREGKIVKIDDESVMIDVQDKKEGRMSIDEIKDSNGNLLFKQGDSILVHVSKKGGLRVSYKKAIKYEKVVNEIKALGTDYKDKVVEGVIRGKNKGGYIVESANGVEYFMPRHYSALSRDKDDSKVVGKPIKACIVDIRPNGNSIVISRKRYLDTHTAAQKENAKKILDSGLAYEGVVKNVTKFGLFVEIGSVDGLVHFTEISHRGPVNPEKHYKVGDKVQVKPLEYNEEKNRLSLSIRALFDDPWKEIKDEIKVGYVIRVTVSNIEDYGAFVDLGNDVEGFLHISEMSWDKNIKQPSDCLKVGEEINVEVIEIDPDNRRLRVSLKKLQDKPFVRFTKEHKVGDVIKGKVATITNFGAFVNLGSVDGLLHNEDAFWDKSKKCADEFKVGDSIEVKIDKIDTTNEKISLNRRYLVESPSEQFAKKYAIDDEISGQVIDIKDFGVFIKVENENIDALIRNEDLGNIARDSIKVGDTIKGALVQVDRKANRVRLSVRRLQKKKERQELNDYNSDEKVTLGDTLGDKFKNLGKK</sequence>
<dbReference type="InterPro" id="IPR035104">
    <property type="entry name" value="Ribosomal_protein_S1-like"/>
</dbReference>
<evidence type="ECO:0000313" key="6">
    <source>
        <dbReference type="EMBL" id="AQQ59804.1"/>
    </source>
</evidence>
<dbReference type="CDD" id="cd00164">
    <property type="entry name" value="S1_like"/>
    <property type="match status" value="1"/>
</dbReference>
<dbReference type="EMBL" id="CP019645">
    <property type="protein sequence ID" value="AQQ59804.1"/>
    <property type="molecule type" value="Genomic_DNA"/>
</dbReference>
<evidence type="ECO:0000256" key="1">
    <source>
        <dbReference type="ARBA" id="ARBA00006767"/>
    </source>
</evidence>
<accession>A0A1Q2LH70</accession>
<name>A0A1Q2LH70_9HELI</name>
<dbReference type="CDD" id="cd04465">
    <property type="entry name" value="S1_RPS1_repeat_ec2_hs2"/>
    <property type="match status" value="1"/>
</dbReference>
<dbReference type="GO" id="GO:0003735">
    <property type="term" value="F:structural constituent of ribosome"/>
    <property type="evidence" value="ECO:0007669"/>
    <property type="project" value="TreeGrafter"/>
</dbReference>
<feature type="domain" description="S1 motif" evidence="5">
    <location>
        <begin position="115"/>
        <end position="182"/>
    </location>
</feature>
<gene>
    <name evidence="6" type="ORF">XJ32_06600</name>
</gene>
<dbReference type="GO" id="GO:0022627">
    <property type="term" value="C:cytosolic small ribosomal subunit"/>
    <property type="evidence" value="ECO:0007669"/>
    <property type="project" value="TreeGrafter"/>
</dbReference>